<dbReference type="CDD" id="cd08897">
    <property type="entry name" value="SRPBCC_CalC_Aha1-like_4"/>
    <property type="match status" value="1"/>
</dbReference>
<dbReference type="Pfam" id="PF08327">
    <property type="entry name" value="AHSA1"/>
    <property type="match status" value="1"/>
</dbReference>
<keyword evidence="4" id="KW-1185">Reference proteome</keyword>
<evidence type="ECO:0000259" key="2">
    <source>
        <dbReference type="Pfam" id="PF08327"/>
    </source>
</evidence>
<reference evidence="4" key="1">
    <citation type="submission" date="2017-04" db="EMBL/GenBank/DDBJ databases">
        <authorList>
            <person name="Varghese N."/>
            <person name="Submissions S."/>
        </authorList>
    </citation>
    <scope>NUCLEOTIDE SEQUENCE [LARGE SCALE GENOMIC DNA]</scope>
    <source>
        <strain evidence="4">DSM 19835</strain>
    </source>
</reference>
<dbReference type="InterPro" id="IPR023393">
    <property type="entry name" value="START-like_dom_sf"/>
</dbReference>
<dbReference type="SUPFAM" id="SSF55961">
    <property type="entry name" value="Bet v1-like"/>
    <property type="match status" value="1"/>
</dbReference>
<feature type="domain" description="Activator of Hsp90 ATPase homologue 1/2-like C-terminal" evidence="2">
    <location>
        <begin position="16"/>
        <end position="135"/>
    </location>
</feature>
<dbReference type="OrthoDB" id="384974at2"/>
<gene>
    <name evidence="3" type="ORF">SAMN03080602_01366</name>
</gene>
<dbReference type="InterPro" id="IPR013538">
    <property type="entry name" value="ASHA1/2-like_C"/>
</dbReference>
<dbReference type="Gene3D" id="3.30.530.20">
    <property type="match status" value="1"/>
</dbReference>
<organism evidence="3 4">
    <name type="scientific">Arenibacter troitsensis</name>
    <dbReference type="NCBI Taxonomy" id="188872"/>
    <lineage>
        <taxon>Bacteria</taxon>
        <taxon>Pseudomonadati</taxon>
        <taxon>Bacteroidota</taxon>
        <taxon>Flavobacteriia</taxon>
        <taxon>Flavobacteriales</taxon>
        <taxon>Flavobacteriaceae</taxon>
        <taxon>Arenibacter</taxon>
    </lineage>
</organism>
<dbReference type="RefSeq" id="WP_085497392.1">
    <property type="nucleotide sequence ID" value="NZ_FXAO01000002.1"/>
</dbReference>
<dbReference type="STRING" id="188872.SAMN03080602_01366"/>
<dbReference type="EMBL" id="FXAO01000002">
    <property type="protein sequence ID" value="SMG20962.1"/>
    <property type="molecule type" value="Genomic_DNA"/>
</dbReference>
<evidence type="ECO:0000313" key="4">
    <source>
        <dbReference type="Proteomes" id="UP000193420"/>
    </source>
</evidence>
<evidence type="ECO:0000313" key="3">
    <source>
        <dbReference type="EMBL" id="SMG20962.1"/>
    </source>
</evidence>
<dbReference type="Proteomes" id="UP000193420">
    <property type="component" value="Unassembled WGS sequence"/>
</dbReference>
<evidence type="ECO:0000256" key="1">
    <source>
        <dbReference type="ARBA" id="ARBA00006817"/>
    </source>
</evidence>
<comment type="similarity">
    <text evidence="1">Belongs to the AHA1 family.</text>
</comment>
<sequence length="138" mass="16028">MEKTKIMVQATISEGVDKVWDYYTNPEHIIKWNFASDDWHCPYASNDMQVGGKYSARMEAKDGSFGFDFEAVYDEVDPYKQFGYTMPDGRQAKVTFFQLNHKTTVKVNFDAETENSIEMQRGGWQAILDNFKNYTESN</sequence>
<dbReference type="AlphaFoldDB" id="A0A1X7J0W6"/>
<proteinExistence type="inferred from homology"/>
<name>A0A1X7J0W6_9FLAO</name>
<accession>A0A1X7J0W6</accession>
<protein>
    <submittedName>
        <fullName evidence="3">Uncharacterized conserved protein YndB, AHSA1/START domain</fullName>
    </submittedName>
</protein>